<reference evidence="1 2" key="1">
    <citation type="submission" date="2020-04" db="EMBL/GenBank/DDBJ databases">
        <authorList>
            <consortium name="Desulfovibrio sp. FSS-1 genome sequencing consortium"/>
            <person name="Shimoshige H."/>
            <person name="Kobayashi H."/>
            <person name="Maekawa T."/>
        </authorList>
    </citation>
    <scope>NUCLEOTIDE SEQUENCE [LARGE SCALE GENOMIC DNA]</scope>
    <source>
        <strain evidence="1 2">SIID29052-01</strain>
    </source>
</reference>
<reference evidence="1 2" key="2">
    <citation type="submission" date="2020-05" db="EMBL/GenBank/DDBJ databases">
        <title>Draft genome sequence of Desulfovibrio sp. strainFSS-1.</title>
        <authorList>
            <person name="Shimoshige H."/>
            <person name="Kobayashi H."/>
            <person name="Maekawa T."/>
        </authorList>
    </citation>
    <scope>NUCLEOTIDE SEQUENCE [LARGE SCALE GENOMIC DNA]</scope>
    <source>
        <strain evidence="1 2">SIID29052-01</strain>
    </source>
</reference>
<accession>A0A6V8LNS0</accession>
<dbReference type="RefSeq" id="WP_173084160.1">
    <property type="nucleotide sequence ID" value="NZ_BLTE01000009.1"/>
</dbReference>
<dbReference type="EMBL" id="BLTE01000009">
    <property type="protein sequence ID" value="GFK94253.1"/>
    <property type="molecule type" value="Genomic_DNA"/>
</dbReference>
<dbReference type="Proteomes" id="UP000494245">
    <property type="component" value="Unassembled WGS sequence"/>
</dbReference>
<evidence type="ECO:0000313" key="2">
    <source>
        <dbReference type="Proteomes" id="UP000494245"/>
    </source>
</evidence>
<name>A0A6V8LNS0_9BACT</name>
<dbReference type="AlphaFoldDB" id="A0A6V8LNS0"/>
<gene>
    <name evidence="1" type="ORF">NNJEOMEG_02095</name>
</gene>
<keyword evidence="2" id="KW-1185">Reference proteome</keyword>
<evidence type="ECO:0000313" key="1">
    <source>
        <dbReference type="EMBL" id="GFK94253.1"/>
    </source>
</evidence>
<protein>
    <submittedName>
        <fullName evidence="1">Uncharacterized protein</fullName>
    </submittedName>
</protein>
<sequence length="48" mass="5386">MIATLTALLAIAALLAGLAMGRVVRRSARRERLPRDFDFGLYKRTEPK</sequence>
<organism evidence="1 2">
    <name type="scientific">Fundidesulfovibrio magnetotacticus</name>
    <dbReference type="NCBI Taxonomy" id="2730080"/>
    <lineage>
        <taxon>Bacteria</taxon>
        <taxon>Pseudomonadati</taxon>
        <taxon>Thermodesulfobacteriota</taxon>
        <taxon>Desulfovibrionia</taxon>
        <taxon>Desulfovibrionales</taxon>
        <taxon>Desulfovibrionaceae</taxon>
        <taxon>Fundidesulfovibrio</taxon>
    </lineage>
</organism>
<proteinExistence type="predicted"/>
<comment type="caution">
    <text evidence="1">The sequence shown here is derived from an EMBL/GenBank/DDBJ whole genome shotgun (WGS) entry which is preliminary data.</text>
</comment>